<feature type="transmembrane region" description="Helical" evidence="2">
    <location>
        <begin position="177"/>
        <end position="201"/>
    </location>
</feature>
<dbReference type="AlphaFoldDB" id="A0A4Z1PJG0"/>
<feature type="compositionally biased region" description="Polar residues" evidence="1">
    <location>
        <begin position="397"/>
        <end position="415"/>
    </location>
</feature>
<keyword evidence="2" id="KW-0472">Membrane</keyword>
<reference evidence="3 4" key="1">
    <citation type="submission" date="2019-04" db="EMBL/GenBank/DDBJ databases">
        <title>High contiguity whole genome sequence and gene annotation resource for two Venturia nashicola isolates.</title>
        <authorList>
            <person name="Prokchorchik M."/>
            <person name="Won K."/>
            <person name="Lee Y."/>
            <person name="Choi E.D."/>
            <person name="Segonzac C."/>
            <person name="Sohn K.H."/>
        </authorList>
    </citation>
    <scope>NUCLEOTIDE SEQUENCE [LARGE SCALE GENOMIC DNA]</scope>
    <source>
        <strain evidence="3 4">PRI2</strain>
    </source>
</reference>
<dbReference type="Proteomes" id="UP000298493">
    <property type="component" value="Unassembled WGS sequence"/>
</dbReference>
<accession>A0A4Z1PJG0</accession>
<keyword evidence="2" id="KW-1133">Transmembrane helix</keyword>
<dbReference type="OrthoDB" id="3935074at2759"/>
<evidence type="ECO:0000313" key="3">
    <source>
        <dbReference type="EMBL" id="TID23520.1"/>
    </source>
</evidence>
<keyword evidence="2" id="KW-0812">Transmembrane</keyword>
<evidence type="ECO:0000256" key="2">
    <source>
        <dbReference type="SAM" id="Phobius"/>
    </source>
</evidence>
<feature type="compositionally biased region" description="Basic and acidic residues" evidence="1">
    <location>
        <begin position="420"/>
        <end position="432"/>
    </location>
</feature>
<feature type="transmembrane region" description="Helical" evidence="2">
    <location>
        <begin position="60"/>
        <end position="82"/>
    </location>
</feature>
<organism evidence="3 4">
    <name type="scientific">Venturia nashicola</name>
    <dbReference type="NCBI Taxonomy" id="86259"/>
    <lineage>
        <taxon>Eukaryota</taxon>
        <taxon>Fungi</taxon>
        <taxon>Dikarya</taxon>
        <taxon>Ascomycota</taxon>
        <taxon>Pezizomycotina</taxon>
        <taxon>Dothideomycetes</taxon>
        <taxon>Pleosporomycetidae</taxon>
        <taxon>Venturiales</taxon>
        <taxon>Venturiaceae</taxon>
        <taxon>Venturia</taxon>
    </lineage>
</organism>
<name>A0A4Z1PJG0_9PEZI</name>
<keyword evidence="4" id="KW-1185">Reference proteome</keyword>
<proteinExistence type="predicted"/>
<evidence type="ECO:0000256" key="1">
    <source>
        <dbReference type="SAM" id="MobiDB-lite"/>
    </source>
</evidence>
<protein>
    <submittedName>
        <fullName evidence="3">Uncharacterized protein</fullName>
    </submittedName>
</protein>
<comment type="caution">
    <text evidence="3">The sequence shown here is derived from an EMBL/GenBank/DDBJ whole genome shotgun (WGS) entry which is preliminary data.</text>
</comment>
<dbReference type="EMBL" id="SNSC02000006">
    <property type="protein sequence ID" value="TID23520.1"/>
    <property type="molecule type" value="Genomic_DNA"/>
</dbReference>
<feature type="compositionally biased region" description="Polar residues" evidence="1">
    <location>
        <begin position="361"/>
        <end position="373"/>
    </location>
</feature>
<sequence>MVCTARARSELYQIDANWMIKFSLRILQNTVCGLSIGAAAFALSHSSVFVPDGWKGTGAVAYYLPISILTIIFNTVNIIWLGKNRRPLPTKPNAAVHIVLSLASLVLGVFCTVIVAGARGKLFNDPYDLQTAGSHHVVAANGTTVLVSSQNVASCPAFSDCAAQQHWLERAFLRSGIAVGGCVLVDITFLLHCVLSIWFTLDAIHAVNPRSAISHKKEMTKNEGDTLPWVRKIKVVTQPERSLGNDSWNQSNAALLLATPTLGVHDAGSQSSIAVSVMSAQESRHFLDSPRKAPSPVVSSTTQFGPPRGNPGRISQFSPSGPSGSSLQRTHLPDPVKSDSPLRAGESDDKISPLSIPQRPYSRSSNTNFSRQSTGGGNPSIPMPNQYKPYPKLAHSRSCTSLPLSPGLSQHSVSGQLPDGRPKTADLGKPENKLTALPPVPPLMIARRSQSGWI</sequence>
<feature type="transmembrane region" description="Helical" evidence="2">
    <location>
        <begin position="26"/>
        <end position="48"/>
    </location>
</feature>
<gene>
    <name evidence="3" type="ORF">E6O75_ATG03156</name>
</gene>
<feature type="transmembrane region" description="Helical" evidence="2">
    <location>
        <begin position="94"/>
        <end position="118"/>
    </location>
</feature>
<feature type="region of interest" description="Disordered" evidence="1">
    <location>
        <begin position="285"/>
        <end position="442"/>
    </location>
</feature>
<evidence type="ECO:0000313" key="4">
    <source>
        <dbReference type="Proteomes" id="UP000298493"/>
    </source>
</evidence>